<dbReference type="KEGG" id="mpq:ABA45_11955"/>
<proteinExistence type="predicted"/>
<protein>
    <submittedName>
        <fullName evidence="1">Uncharacterized protein</fullName>
    </submittedName>
</protein>
<evidence type="ECO:0000313" key="1">
    <source>
        <dbReference type="EMBL" id="AKO53027.1"/>
    </source>
</evidence>
<reference evidence="1 2" key="1">
    <citation type="submission" date="2015-05" db="EMBL/GenBank/DDBJ databases">
        <title>Complete genome of Marinobacter psychrophilus strain 20041T isolated from sea-ice of the Canadian Basin.</title>
        <authorList>
            <person name="Song L."/>
            <person name="Ren L."/>
            <person name="Yu Y."/>
            <person name="Wang X."/>
        </authorList>
    </citation>
    <scope>NUCLEOTIDE SEQUENCE [LARGE SCALE GENOMIC DNA]</scope>
    <source>
        <strain evidence="1 2">20041</strain>
    </source>
</reference>
<evidence type="ECO:0000313" key="2">
    <source>
        <dbReference type="Proteomes" id="UP000036406"/>
    </source>
</evidence>
<dbReference type="EMBL" id="CP011494">
    <property type="protein sequence ID" value="AKO53027.1"/>
    <property type="molecule type" value="Genomic_DNA"/>
</dbReference>
<dbReference type="AlphaFoldDB" id="A0A0H4IDE4"/>
<sequence length="65" mass="7402">MMTGPQAVTAESQQVHEAFEKLQELVLASSFDNDETAVVWQGIDMERSTRDRFEIYPLMPRSIGN</sequence>
<dbReference type="RefSeq" id="WP_048386394.1">
    <property type="nucleotide sequence ID" value="NZ_CP011494.1"/>
</dbReference>
<accession>A0A0H4IDE4</accession>
<dbReference type="Proteomes" id="UP000036406">
    <property type="component" value="Chromosome"/>
</dbReference>
<keyword evidence="2" id="KW-1185">Reference proteome</keyword>
<organism evidence="1 2">
    <name type="scientific">Marinobacter psychrophilus</name>
    <dbReference type="NCBI Taxonomy" id="330734"/>
    <lineage>
        <taxon>Bacteria</taxon>
        <taxon>Pseudomonadati</taxon>
        <taxon>Pseudomonadota</taxon>
        <taxon>Gammaproteobacteria</taxon>
        <taxon>Pseudomonadales</taxon>
        <taxon>Marinobacteraceae</taxon>
        <taxon>Marinobacter</taxon>
    </lineage>
</organism>
<gene>
    <name evidence="1" type="ORF">ABA45_11955</name>
</gene>
<name>A0A0H4IDE4_9GAMM</name>
<dbReference type="PATRIC" id="fig|330734.3.peg.2507"/>